<evidence type="ECO:0000256" key="1">
    <source>
        <dbReference type="SAM" id="MobiDB-lite"/>
    </source>
</evidence>
<dbReference type="EMBL" id="JASUXU010000164">
    <property type="protein sequence ID" value="KAK0302931.1"/>
    <property type="molecule type" value="Genomic_DNA"/>
</dbReference>
<feature type="compositionally biased region" description="Basic and acidic residues" evidence="1">
    <location>
        <begin position="1"/>
        <end position="20"/>
    </location>
</feature>
<evidence type="ECO:0000313" key="3">
    <source>
        <dbReference type="Proteomes" id="UP001168146"/>
    </source>
</evidence>
<gene>
    <name evidence="2" type="ORF">LTR82_017711</name>
</gene>
<organism evidence="2 3">
    <name type="scientific">Friedmanniomyces endolithicus</name>
    <dbReference type="NCBI Taxonomy" id="329885"/>
    <lineage>
        <taxon>Eukaryota</taxon>
        <taxon>Fungi</taxon>
        <taxon>Dikarya</taxon>
        <taxon>Ascomycota</taxon>
        <taxon>Pezizomycotina</taxon>
        <taxon>Dothideomycetes</taxon>
        <taxon>Dothideomycetidae</taxon>
        <taxon>Mycosphaerellales</taxon>
        <taxon>Teratosphaeriaceae</taxon>
        <taxon>Friedmanniomyces</taxon>
    </lineage>
</organism>
<evidence type="ECO:0000313" key="2">
    <source>
        <dbReference type="EMBL" id="KAK0302931.1"/>
    </source>
</evidence>
<feature type="region of interest" description="Disordered" evidence="1">
    <location>
        <begin position="1"/>
        <end position="73"/>
    </location>
</feature>
<name>A0AAN6J426_9PEZI</name>
<dbReference type="Proteomes" id="UP001168146">
    <property type="component" value="Unassembled WGS sequence"/>
</dbReference>
<comment type="caution">
    <text evidence="2">The sequence shown here is derived from an EMBL/GenBank/DDBJ whole genome shotgun (WGS) entry which is preliminary data.</text>
</comment>
<dbReference type="AlphaFoldDB" id="A0AAN6J426"/>
<protein>
    <submittedName>
        <fullName evidence="2">Uncharacterized protein</fullName>
    </submittedName>
</protein>
<accession>A0AAN6J426</accession>
<reference evidence="2" key="1">
    <citation type="submission" date="2021-12" db="EMBL/GenBank/DDBJ databases">
        <title>Black yeast isolated from Biological Soil Crust.</title>
        <authorList>
            <person name="Kurbessoian T."/>
        </authorList>
    </citation>
    <scope>NUCLEOTIDE SEQUENCE</scope>
    <source>
        <strain evidence="2">CCFEE 5208</strain>
    </source>
</reference>
<sequence length="92" mass="10013">MPEERTLMEPRLMAENRDDQAAVVDLEEPSPATKTSFAGGKDVSEHHQRTPGADRPPVAEPSEANHDGDDSYLLGRVRSSAQSLADKLENEG</sequence>
<proteinExistence type="predicted"/>